<sequence length="17" mass="2000">MHGDDGGKRTREEVRKE</sequence>
<organism evidence="1 2">
    <name type="scientific">Trifolium medium</name>
    <dbReference type="NCBI Taxonomy" id="97028"/>
    <lineage>
        <taxon>Eukaryota</taxon>
        <taxon>Viridiplantae</taxon>
        <taxon>Streptophyta</taxon>
        <taxon>Embryophyta</taxon>
        <taxon>Tracheophyta</taxon>
        <taxon>Spermatophyta</taxon>
        <taxon>Magnoliopsida</taxon>
        <taxon>eudicotyledons</taxon>
        <taxon>Gunneridae</taxon>
        <taxon>Pentapetalae</taxon>
        <taxon>rosids</taxon>
        <taxon>fabids</taxon>
        <taxon>Fabales</taxon>
        <taxon>Fabaceae</taxon>
        <taxon>Papilionoideae</taxon>
        <taxon>50 kb inversion clade</taxon>
        <taxon>NPAAA clade</taxon>
        <taxon>Hologalegina</taxon>
        <taxon>IRL clade</taxon>
        <taxon>Trifolieae</taxon>
        <taxon>Trifolium</taxon>
    </lineage>
</organism>
<dbReference type="AlphaFoldDB" id="A0A392SJ85"/>
<accession>A0A392SJ85</accession>
<keyword evidence="2" id="KW-1185">Reference proteome</keyword>
<evidence type="ECO:0000313" key="2">
    <source>
        <dbReference type="Proteomes" id="UP000265520"/>
    </source>
</evidence>
<dbReference type="Proteomes" id="UP000265520">
    <property type="component" value="Unassembled WGS sequence"/>
</dbReference>
<name>A0A392SJ85_9FABA</name>
<feature type="non-terminal residue" evidence="1">
    <location>
        <position position="17"/>
    </location>
</feature>
<protein>
    <submittedName>
        <fullName evidence="1">Uncharacterized protein</fullName>
    </submittedName>
</protein>
<evidence type="ECO:0000313" key="1">
    <source>
        <dbReference type="EMBL" id="MCI48015.1"/>
    </source>
</evidence>
<dbReference type="EMBL" id="LXQA010380401">
    <property type="protein sequence ID" value="MCI48015.1"/>
    <property type="molecule type" value="Genomic_DNA"/>
</dbReference>
<proteinExistence type="predicted"/>
<reference evidence="1 2" key="1">
    <citation type="journal article" date="2018" name="Front. Plant Sci.">
        <title>Red Clover (Trifolium pratense) and Zigzag Clover (T. medium) - A Picture of Genomic Similarities and Differences.</title>
        <authorList>
            <person name="Dluhosova J."/>
            <person name="Istvanek J."/>
            <person name="Nedelnik J."/>
            <person name="Repkova J."/>
        </authorList>
    </citation>
    <scope>NUCLEOTIDE SEQUENCE [LARGE SCALE GENOMIC DNA]</scope>
    <source>
        <strain evidence="2">cv. 10/8</strain>
        <tissue evidence="1">Leaf</tissue>
    </source>
</reference>
<comment type="caution">
    <text evidence="1">The sequence shown here is derived from an EMBL/GenBank/DDBJ whole genome shotgun (WGS) entry which is preliminary data.</text>
</comment>